<dbReference type="Pfam" id="PF00583">
    <property type="entry name" value="Acetyltransf_1"/>
    <property type="match status" value="1"/>
</dbReference>
<evidence type="ECO:0000313" key="2">
    <source>
        <dbReference type="EMBL" id="GAA4177514.1"/>
    </source>
</evidence>
<keyword evidence="3" id="KW-1185">Reference proteome</keyword>
<evidence type="ECO:0000313" key="3">
    <source>
        <dbReference type="Proteomes" id="UP001501079"/>
    </source>
</evidence>
<protein>
    <submittedName>
        <fullName evidence="2">GNAT family N-acetyltransferase</fullName>
    </submittedName>
</protein>
<reference evidence="3" key="1">
    <citation type="journal article" date="2019" name="Int. J. Syst. Evol. Microbiol.">
        <title>The Global Catalogue of Microorganisms (GCM) 10K type strain sequencing project: providing services to taxonomists for standard genome sequencing and annotation.</title>
        <authorList>
            <consortium name="The Broad Institute Genomics Platform"/>
            <consortium name="The Broad Institute Genome Sequencing Center for Infectious Disease"/>
            <person name="Wu L."/>
            <person name="Ma J."/>
        </authorList>
    </citation>
    <scope>NUCLEOTIDE SEQUENCE [LARGE SCALE GENOMIC DNA]</scope>
    <source>
        <strain evidence="3">JCM 17591</strain>
    </source>
</reference>
<name>A0ABP8A4M8_9MICO</name>
<dbReference type="PANTHER" id="PTHR43617:SF20">
    <property type="entry name" value="N-ALPHA-ACETYLTRANSFERASE RIMI"/>
    <property type="match status" value="1"/>
</dbReference>
<dbReference type="Gene3D" id="3.40.630.30">
    <property type="match status" value="1"/>
</dbReference>
<dbReference type="RefSeq" id="WP_344755162.1">
    <property type="nucleotide sequence ID" value="NZ_BAABBW010000004.1"/>
</dbReference>
<evidence type="ECO:0000259" key="1">
    <source>
        <dbReference type="PROSITE" id="PS51186"/>
    </source>
</evidence>
<proteinExistence type="predicted"/>
<dbReference type="CDD" id="cd04301">
    <property type="entry name" value="NAT_SF"/>
    <property type="match status" value="2"/>
</dbReference>
<feature type="domain" description="N-acetyltransferase" evidence="1">
    <location>
        <begin position="192"/>
        <end position="345"/>
    </location>
</feature>
<dbReference type="PANTHER" id="PTHR43617">
    <property type="entry name" value="L-AMINO ACID N-ACETYLTRANSFERASE"/>
    <property type="match status" value="1"/>
</dbReference>
<organism evidence="2 3">
    <name type="scientific">Gryllotalpicola koreensis</name>
    <dbReference type="NCBI Taxonomy" id="993086"/>
    <lineage>
        <taxon>Bacteria</taxon>
        <taxon>Bacillati</taxon>
        <taxon>Actinomycetota</taxon>
        <taxon>Actinomycetes</taxon>
        <taxon>Micrococcales</taxon>
        <taxon>Microbacteriaceae</taxon>
        <taxon>Gryllotalpicola</taxon>
    </lineage>
</organism>
<dbReference type="PROSITE" id="PS51186">
    <property type="entry name" value="GNAT"/>
    <property type="match status" value="2"/>
</dbReference>
<accession>A0ABP8A4M8</accession>
<dbReference type="EMBL" id="BAABBW010000004">
    <property type="protein sequence ID" value="GAA4177514.1"/>
    <property type="molecule type" value="Genomic_DNA"/>
</dbReference>
<gene>
    <name evidence="2" type="ORF">GCM10022287_26460</name>
</gene>
<dbReference type="InterPro" id="IPR050276">
    <property type="entry name" value="MshD_Acetyltransferase"/>
</dbReference>
<dbReference type="Proteomes" id="UP001501079">
    <property type="component" value="Unassembled WGS sequence"/>
</dbReference>
<dbReference type="InterPro" id="IPR016181">
    <property type="entry name" value="Acyl_CoA_acyltransferase"/>
</dbReference>
<feature type="domain" description="N-acetyltransferase" evidence="1">
    <location>
        <begin position="26"/>
        <end position="188"/>
    </location>
</feature>
<dbReference type="SUPFAM" id="SSF55729">
    <property type="entry name" value="Acyl-CoA N-acyltransferases (Nat)"/>
    <property type="match status" value="2"/>
</dbReference>
<sequence length="345" mass="37517">MTDLSPLRERVEAPHRLAAPIHPDVALWRPLTHDDVPALARLHRLADAIDHPEWTVPEEDLRDELGRANLDLAHDTIAAVTDAGDIVAYGMNLLDEHPVTLLRVLLNGAIHPDVRGRGIGRELLQWQRGRAQQQLAASDLPLPGWIISWQSAGNGSGVRLGELLGFRPARYTATLVRDLAAPIERRETDASALLVPWSDALSAAALEAHRAAFRDHWGSQPISDDAWGNLTSPPYFRPDLSFLAVAADAPETVVGYTVTSVFEHDFALQGYSSSYIGLVGARREWRGKGIASGLLARVLAASRDAGLQKAVLDVDTENPTGALGLYESQGFRPTGSRQVALVLTY</sequence>
<comment type="caution">
    <text evidence="2">The sequence shown here is derived from an EMBL/GenBank/DDBJ whole genome shotgun (WGS) entry which is preliminary data.</text>
</comment>
<dbReference type="InterPro" id="IPR000182">
    <property type="entry name" value="GNAT_dom"/>
</dbReference>